<keyword evidence="5" id="KW-1185">Reference proteome</keyword>
<evidence type="ECO:0000313" key="4">
    <source>
        <dbReference type="EMBL" id="CAK9273136.1"/>
    </source>
</evidence>
<evidence type="ECO:0000256" key="2">
    <source>
        <dbReference type="SAM" id="Phobius"/>
    </source>
</evidence>
<keyword evidence="2" id="KW-1133">Transmembrane helix</keyword>
<feature type="signal peptide" evidence="3">
    <location>
        <begin position="1"/>
        <end position="19"/>
    </location>
</feature>
<organism evidence="4 5">
    <name type="scientific">Sphagnum jensenii</name>
    <dbReference type="NCBI Taxonomy" id="128206"/>
    <lineage>
        <taxon>Eukaryota</taxon>
        <taxon>Viridiplantae</taxon>
        <taxon>Streptophyta</taxon>
        <taxon>Embryophyta</taxon>
        <taxon>Bryophyta</taxon>
        <taxon>Sphagnophytina</taxon>
        <taxon>Sphagnopsida</taxon>
        <taxon>Sphagnales</taxon>
        <taxon>Sphagnaceae</taxon>
        <taxon>Sphagnum</taxon>
    </lineage>
</organism>
<dbReference type="EMBL" id="OZ020100">
    <property type="protein sequence ID" value="CAK9273136.1"/>
    <property type="molecule type" value="Genomic_DNA"/>
</dbReference>
<dbReference type="PANTHER" id="PTHR33825:SF5">
    <property type="entry name" value="TRANSMEMBRANE PROTEIN"/>
    <property type="match status" value="1"/>
</dbReference>
<keyword evidence="3" id="KW-0732">Signal</keyword>
<name>A0ABP0X3W7_9BRYO</name>
<dbReference type="Proteomes" id="UP001497444">
    <property type="component" value="Chromosome 5"/>
</dbReference>
<keyword evidence="2" id="KW-0812">Transmembrane</keyword>
<accession>A0ABP0X3W7</accession>
<feature type="chain" id="PRO_5047042695" evidence="3">
    <location>
        <begin position="20"/>
        <end position="343"/>
    </location>
</feature>
<evidence type="ECO:0000256" key="3">
    <source>
        <dbReference type="SAM" id="SignalP"/>
    </source>
</evidence>
<feature type="region of interest" description="Disordered" evidence="1">
    <location>
        <begin position="138"/>
        <end position="160"/>
    </location>
</feature>
<dbReference type="PANTHER" id="PTHR33825">
    <property type="entry name" value="CHITINASE-LIKE PROTEIN"/>
    <property type="match status" value="1"/>
</dbReference>
<reference evidence="4" key="1">
    <citation type="submission" date="2024-02" db="EMBL/GenBank/DDBJ databases">
        <authorList>
            <consortium name="ELIXIR-Norway"/>
            <consortium name="Elixir Norway"/>
        </authorList>
    </citation>
    <scope>NUCLEOTIDE SEQUENCE</scope>
</reference>
<protein>
    <submittedName>
        <fullName evidence="4">Uncharacterized protein</fullName>
    </submittedName>
</protein>
<sequence>MRALQCQCACLQFPAAAAAAVLLPVNSWNNGWSCSSSSSWRVCNGNPAIAVGVSTLFSQPITSAEQVFLKTKTTTTTTMTTSMTQSGREVRRGFSRRASRRRFITPRLVADYSEAGVTGTAGNGRGVLLTEEAGTEAVRGGGDSLLSTVGTPSPLPSPRTLSPADQQLVGMYFTACLGTGFLATLLLAAIPSLIALRKAAEAFEKLANAAREELPGTMAAVRLSGMEISDLTMELSDLGQEISKGVRSSSRALTAAEAGIYQMGSLASTVWQKQASAQVEVARPLVARVAKQTREALVQARSVIRSLITLSHISSWVGKSFRFPFGRTNPALSTELQKKQSRI</sequence>
<evidence type="ECO:0000313" key="5">
    <source>
        <dbReference type="Proteomes" id="UP001497444"/>
    </source>
</evidence>
<proteinExistence type="predicted"/>
<gene>
    <name evidence="4" type="ORF">CSSPJE1EN1_LOCUS18614</name>
</gene>
<evidence type="ECO:0000256" key="1">
    <source>
        <dbReference type="SAM" id="MobiDB-lite"/>
    </source>
</evidence>
<feature type="transmembrane region" description="Helical" evidence="2">
    <location>
        <begin position="169"/>
        <end position="196"/>
    </location>
</feature>
<keyword evidence="2" id="KW-0472">Membrane</keyword>